<evidence type="ECO:0000313" key="3">
    <source>
        <dbReference type="EMBL" id="GJS75399.1"/>
    </source>
</evidence>
<comment type="caution">
    <text evidence="3">The sequence shown here is derived from an EMBL/GenBank/DDBJ whole genome shotgun (WGS) entry which is preliminary data.</text>
</comment>
<feature type="domain" description="Integrase catalytic" evidence="2">
    <location>
        <begin position="172"/>
        <end position="353"/>
    </location>
</feature>
<organism evidence="3 4">
    <name type="scientific">Tanacetum coccineum</name>
    <dbReference type="NCBI Taxonomy" id="301880"/>
    <lineage>
        <taxon>Eukaryota</taxon>
        <taxon>Viridiplantae</taxon>
        <taxon>Streptophyta</taxon>
        <taxon>Embryophyta</taxon>
        <taxon>Tracheophyta</taxon>
        <taxon>Spermatophyta</taxon>
        <taxon>Magnoliopsida</taxon>
        <taxon>eudicotyledons</taxon>
        <taxon>Gunneridae</taxon>
        <taxon>Pentapetalae</taxon>
        <taxon>asterids</taxon>
        <taxon>campanulids</taxon>
        <taxon>Asterales</taxon>
        <taxon>Asteraceae</taxon>
        <taxon>Asteroideae</taxon>
        <taxon>Anthemideae</taxon>
        <taxon>Anthemidinae</taxon>
        <taxon>Tanacetum</taxon>
    </lineage>
</organism>
<dbReference type="Pfam" id="PF00665">
    <property type="entry name" value="rve"/>
    <property type="match status" value="1"/>
</dbReference>
<keyword evidence="1" id="KW-0645">Protease</keyword>
<dbReference type="InterPro" id="IPR039537">
    <property type="entry name" value="Retrotran_Ty1/copia-like"/>
</dbReference>
<protein>
    <submittedName>
        <fullName evidence="3">Retrovirus-related pol polyprotein from transposon TNT 1-94</fullName>
    </submittedName>
</protein>
<evidence type="ECO:0000313" key="4">
    <source>
        <dbReference type="Proteomes" id="UP001151760"/>
    </source>
</evidence>
<dbReference type="InterPro" id="IPR054722">
    <property type="entry name" value="PolX-like_BBD"/>
</dbReference>
<reference evidence="3" key="2">
    <citation type="submission" date="2022-01" db="EMBL/GenBank/DDBJ databases">
        <authorList>
            <person name="Yamashiro T."/>
            <person name="Shiraishi A."/>
            <person name="Satake H."/>
            <person name="Nakayama K."/>
        </authorList>
    </citation>
    <scope>NUCLEOTIDE SEQUENCE</scope>
</reference>
<accession>A0ABQ4YCF9</accession>
<dbReference type="InterPro" id="IPR012337">
    <property type="entry name" value="RNaseH-like_sf"/>
</dbReference>
<reference evidence="3" key="1">
    <citation type="journal article" date="2022" name="Int. J. Mol. Sci.">
        <title>Draft Genome of Tanacetum Coccineum: Genomic Comparison of Closely Related Tanacetum-Family Plants.</title>
        <authorList>
            <person name="Yamashiro T."/>
            <person name="Shiraishi A."/>
            <person name="Nakayama K."/>
            <person name="Satake H."/>
        </authorList>
    </citation>
    <scope>NUCLEOTIDE SEQUENCE</scope>
</reference>
<dbReference type="Pfam" id="PF13976">
    <property type="entry name" value="gag_pre-integrs"/>
    <property type="match status" value="1"/>
</dbReference>
<dbReference type="Proteomes" id="UP001151760">
    <property type="component" value="Unassembled WGS sequence"/>
</dbReference>
<name>A0ABQ4YCF9_9ASTR</name>
<dbReference type="Gene3D" id="3.30.420.10">
    <property type="entry name" value="Ribonuclease H-like superfamily/Ribonuclease H"/>
    <property type="match status" value="1"/>
</dbReference>
<evidence type="ECO:0000259" key="2">
    <source>
        <dbReference type="PROSITE" id="PS50994"/>
    </source>
</evidence>
<dbReference type="PROSITE" id="PS50994">
    <property type="entry name" value="INTEGRASE"/>
    <property type="match status" value="1"/>
</dbReference>
<dbReference type="PANTHER" id="PTHR42648:SF18">
    <property type="entry name" value="RETROTRANSPOSON, UNCLASSIFIED-LIKE PROTEIN"/>
    <property type="match status" value="1"/>
</dbReference>
<dbReference type="SUPFAM" id="SSF53098">
    <property type="entry name" value="Ribonuclease H-like"/>
    <property type="match status" value="1"/>
</dbReference>
<dbReference type="InterPro" id="IPR036397">
    <property type="entry name" value="RNaseH_sf"/>
</dbReference>
<dbReference type="PANTHER" id="PTHR42648">
    <property type="entry name" value="TRANSPOSASE, PUTATIVE-RELATED"/>
    <property type="match status" value="1"/>
</dbReference>
<keyword evidence="1" id="KW-0378">Hydrolase</keyword>
<sequence>MTEQRDKLINFVSKFIGTVRLGNDHFVAIIGYGDFHIRSILISKVYYVEGLSRNLFSVGQFCDSDLKVAFRKHTCFVRNLEGDDLLSGSHRSNLYTISMEEMMKSSPICLLSKSSKTKSWLWHRCLSHLKFRTINQLAKQGLVKGLPKLKYAKDHVCSACQMGKSKKESHKPKPEPSTNHTLQMLHMDLCQIMRVESINGKKYILVIVDDYSRFTWVKFLRTKDEIPEVIIKILKQAQVSLQAMVRYLHTDNGTEFVNQTLRSYIEDVGITHQTSVARTPQQNGVVERRNRTLVEAARTMLIFSKSPLFLCAEVVATACYTQNKSLIHTRYNMLETANQISRLVPNSAPSTSSNPPSKKDLDILFQPMFDEYFKPPPSVVSTTLSAATLPPDTVGDANVEEPNHENEDAEFDSDTFTNLFAPPDTSSTESSSSRIVYTSNMHTFQQPHSHIRNGRRIILRGDGAQFLVTTSKSSRDDVKISYDGVRVADTEEAQRRFYGLTMSQFTSDVVAP</sequence>
<dbReference type="InterPro" id="IPR025724">
    <property type="entry name" value="GAG-pre-integrase_dom"/>
</dbReference>
<dbReference type="Pfam" id="PF22936">
    <property type="entry name" value="Pol_BBD"/>
    <property type="match status" value="1"/>
</dbReference>
<gene>
    <name evidence="3" type="ORF">Tco_0725280</name>
</gene>
<evidence type="ECO:0000256" key="1">
    <source>
        <dbReference type="ARBA" id="ARBA00022670"/>
    </source>
</evidence>
<keyword evidence="4" id="KW-1185">Reference proteome</keyword>
<dbReference type="EMBL" id="BQNB010010300">
    <property type="protein sequence ID" value="GJS75399.1"/>
    <property type="molecule type" value="Genomic_DNA"/>
</dbReference>
<dbReference type="InterPro" id="IPR001584">
    <property type="entry name" value="Integrase_cat-core"/>
</dbReference>
<proteinExistence type="predicted"/>